<proteinExistence type="predicted"/>
<keyword evidence="2" id="KW-1185">Reference proteome</keyword>
<protein>
    <submittedName>
        <fullName evidence="1">Uncharacterized protein</fullName>
    </submittedName>
</protein>
<name>A0ABX7URB2_9GAMM</name>
<evidence type="ECO:0000313" key="1">
    <source>
        <dbReference type="EMBL" id="QTF07875.1"/>
    </source>
</evidence>
<dbReference type="EMBL" id="CP050854">
    <property type="protein sequence ID" value="QTF07875.1"/>
    <property type="molecule type" value="Genomic_DNA"/>
</dbReference>
<reference evidence="1 2" key="1">
    <citation type="submission" date="2020-03" db="EMBL/GenBank/DDBJ databases">
        <authorList>
            <person name="Bakhshi Ganjeh M."/>
        </authorList>
    </citation>
    <scope>NUCLEOTIDE SEQUENCE [LARGE SCALE GENOMIC DNA]</scope>
    <source>
        <strain evidence="2">Iran 50</strain>
    </source>
</reference>
<dbReference type="RefSeq" id="WP_208230507.1">
    <property type="nucleotide sequence ID" value="NZ_CP050854.1"/>
</dbReference>
<gene>
    <name evidence="1" type="ORF">HC231_07930</name>
</gene>
<sequence>MINLELDINTGSISLDNAFLKDLTEDDFINSMTYKHLVNKKEIREITPHHYLINDVKWMGKNFEVTIRPKCFDNIPFMLYLVDKNGSYYSSLSNWNERANITMLDKEVLELSIWIMDKFSLYDSNKMDNNGKRWEFNWGRITVSYETKSFNCGIYITYINY</sequence>
<accession>A0ABX7URB2</accession>
<organism evidence="1 2">
    <name type="scientific">Brenneria izadpanahii</name>
    <dbReference type="NCBI Taxonomy" id="2722756"/>
    <lineage>
        <taxon>Bacteria</taxon>
        <taxon>Pseudomonadati</taxon>
        <taxon>Pseudomonadota</taxon>
        <taxon>Gammaproteobacteria</taxon>
        <taxon>Enterobacterales</taxon>
        <taxon>Pectobacteriaceae</taxon>
        <taxon>Brenneria</taxon>
    </lineage>
</organism>
<evidence type="ECO:0000313" key="2">
    <source>
        <dbReference type="Proteomes" id="UP000671960"/>
    </source>
</evidence>
<dbReference type="Proteomes" id="UP000671960">
    <property type="component" value="Chromosome"/>
</dbReference>